<accession>A0A1R3WTK9</accession>
<sequence>MVGGNRGTAHARSLMWEERYSGSDGYLFGTAPAAVLAENPWVVLEGASALCVAHGEGRNTVHLARHGMNVTAFDPSPTAIARAGTLAVDADVSVDARVSDWDAWNWSEQYDMVVAIFIQFADPAFRARQFSNMQSALRSGGRILLHGYRPEQIGRGTGGPPFIENMYTEALLREAFEGWTIERCAVYERDQRSGSAHVGQAALIDFIARKP</sequence>
<feature type="domain" description="Methyltransferase" evidence="1">
    <location>
        <begin position="50"/>
        <end position="141"/>
    </location>
</feature>
<organism evidence="2 3">
    <name type="scientific">Yoonia rosea</name>
    <dbReference type="NCBI Taxonomy" id="287098"/>
    <lineage>
        <taxon>Bacteria</taxon>
        <taxon>Pseudomonadati</taxon>
        <taxon>Pseudomonadota</taxon>
        <taxon>Alphaproteobacteria</taxon>
        <taxon>Rhodobacterales</taxon>
        <taxon>Paracoccaceae</taxon>
        <taxon>Yoonia</taxon>
    </lineage>
</organism>
<keyword evidence="2" id="KW-0489">Methyltransferase</keyword>
<dbReference type="STRING" id="287098.SAMN05421665_1185"/>
<dbReference type="AlphaFoldDB" id="A0A1R3WTK9"/>
<evidence type="ECO:0000313" key="3">
    <source>
        <dbReference type="Proteomes" id="UP000186997"/>
    </source>
</evidence>
<dbReference type="Pfam" id="PF13649">
    <property type="entry name" value="Methyltransf_25"/>
    <property type="match status" value="1"/>
</dbReference>
<proteinExistence type="predicted"/>
<name>A0A1R3WTK9_9RHOB</name>
<keyword evidence="3" id="KW-1185">Reference proteome</keyword>
<evidence type="ECO:0000313" key="2">
    <source>
        <dbReference type="EMBL" id="SIT80919.1"/>
    </source>
</evidence>
<dbReference type="Gene3D" id="3.40.50.150">
    <property type="entry name" value="Vaccinia Virus protein VP39"/>
    <property type="match status" value="1"/>
</dbReference>
<dbReference type="SUPFAM" id="SSF53335">
    <property type="entry name" value="S-adenosyl-L-methionine-dependent methyltransferases"/>
    <property type="match status" value="1"/>
</dbReference>
<gene>
    <name evidence="2" type="ORF">SAMN05421665_1185</name>
</gene>
<protein>
    <submittedName>
        <fullName evidence="2">Methyltransferase domain-containing protein</fullName>
    </submittedName>
</protein>
<dbReference type="EMBL" id="FTPR01000001">
    <property type="protein sequence ID" value="SIT80919.1"/>
    <property type="molecule type" value="Genomic_DNA"/>
</dbReference>
<dbReference type="GO" id="GO:0032259">
    <property type="term" value="P:methylation"/>
    <property type="evidence" value="ECO:0007669"/>
    <property type="project" value="UniProtKB-KW"/>
</dbReference>
<dbReference type="InterPro" id="IPR029063">
    <property type="entry name" value="SAM-dependent_MTases_sf"/>
</dbReference>
<evidence type="ECO:0000259" key="1">
    <source>
        <dbReference type="Pfam" id="PF13649"/>
    </source>
</evidence>
<dbReference type="CDD" id="cd02440">
    <property type="entry name" value="AdoMet_MTases"/>
    <property type="match status" value="1"/>
</dbReference>
<reference evidence="3" key="1">
    <citation type="submission" date="2017-01" db="EMBL/GenBank/DDBJ databases">
        <authorList>
            <person name="Varghese N."/>
            <person name="Submissions S."/>
        </authorList>
    </citation>
    <scope>NUCLEOTIDE SEQUENCE [LARGE SCALE GENOMIC DNA]</scope>
    <source>
        <strain evidence="3">DSM 29591</strain>
    </source>
</reference>
<dbReference type="Proteomes" id="UP000186997">
    <property type="component" value="Unassembled WGS sequence"/>
</dbReference>
<dbReference type="InterPro" id="IPR041698">
    <property type="entry name" value="Methyltransf_25"/>
</dbReference>
<keyword evidence="2" id="KW-0808">Transferase</keyword>
<dbReference type="GO" id="GO:0008168">
    <property type="term" value="F:methyltransferase activity"/>
    <property type="evidence" value="ECO:0007669"/>
    <property type="project" value="UniProtKB-KW"/>
</dbReference>